<dbReference type="EMBL" id="MU857625">
    <property type="protein sequence ID" value="KAK4249283.1"/>
    <property type="molecule type" value="Genomic_DNA"/>
</dbReference>
<evidence type="ECO:0000313" key="1">
    <source>
        <dbReference type="EMBL" id="KAK4249283.1"/>
    </source>
</evidence>
<reference evidence="1" key="2">
    <citation type="submission" date="2023-05" db="EMBL/GenBank/DDBJ databases">
        <authorList>
            <consortium name="Lawrence Berkeley National Laboratory"/>
            <person name="Steindorff A."/>
            <person name="Hensen N."/>
            <person name="Bonometti L."/>
            <person name="Westerberg I."/>
            <person name="Brannstrom I.O."/>
            <person name="Guillou S."/>
            <person name="Cros-Aarteil S."/>
            <person name="Calhoun S."/>
            <person name="Haridas S."/>
            <person name="Kuo A."/>
            <person name="Mondo S."/>
            <person name="Pangilinan J."/>
            <person name="Riley R."/>
            <person name="Labutti K."/>
            <person name="Andreopoulos B."/>
            <person name="Lipzen A."/>
            <person name="Chen C."/>
            <person name="Yanf M."/>
            <person name="Daum C."/>
            <person name="Ng V."/>
            <person name="Clum A."/>
            <person name="Ohm R."/>
            <person name="Martin F."/>
            <person name="Silar P."/>
            <person name="Natvig D."/>
            <person name="Lalanne C."/>
            <person name="Gautier V."/>
            <person name="Ament-Velasquez S.L."/>
            <person name="Kruys A."/>
            <person name="Hutchinson M.I."/>
            <person name="Powell A.J."/>
            <person name="Barry K."/>
            <person name="Miller A.N."/>
            <person name="Grigoriev I.V."/>
            <person name="Debuchy R."/>
            <person name="Gladieux P."/>
            <person name="Thoren M.H."/>
            <person name="Johannesson H."/>
        </authorList>
    </citation>
    <scope>NUCLEOTIDE SEQUENCE</scope>
    <source>
        <strain evidence="1">CBS 359.72</strain>
    </source>
</reference>
<keyword evidence="2" id="KW-1185">Reference proteome</keyword>
<organism evidence="1 2">
    <name type="scientific">Corynascus novoguineensis</name>
    <dbReference type="NCBI Taxonomy" id="1126955"/>
    <lineage>
        <taxon>Eukaryota</taxon>
        <taxon>Fungi</taxon>
        <taxon>Dikarya</taxon>
        <taxon>Ascomycota</taxon>
        <taxon>Pezizomycotina</taxon>
        <taxon>Sordariomycetes</taxon>
        <taxon>Sordariomycetidae</taxon>
        <taxon>Sordariales</taxon>
        <taxon>Chaetomiaceae</taxon>
        <taxon>Corynascus</taxon>
    </lineage>
</organism>
<sequence>PKEHAMVRIVNYTFSVIEVWRRLIVVADFKVLYGERAALRRREKYLEADRLFLKWPQEGEKRDGPAYTIINSLYVKVEATAEDIIIILKTLYRRETDIPASPLTRVGFYHTLLDLAIGGHRPSCLEDTLYRQYTIAIIRDPNNPTRTRPIVIANINRNKIKET</sequence>
<comment type="caution">
    <text evidence="1">The sequence shown here is derived from an EMBL/GenBank/DDBJ whole genome shotgun (WGS) entry which is preliminary data.</text>
</comment>
<proteinExistence type="predicted"/>
<gene>
    <name evidence="1" type="ORF">C7999DRAFT_12855</name>
</gene>
<dbReference type="Proteomes" id="UP001303647">
    <property type="component" value="Unassembled WGS sequence"/>
</dbReference>
<accession>A0AAN7CVQ3</accession>
<name>A0AAN7CVQ3_9PEZI</name>
<dbReference type="AlphaFoldDB" id="A0AAN7CVQ3"/>
<protein>
    <submittedName>
        <fullName evidence="1">Uncharacterized protein</fullName>
    </submittedName>
</protein>
<reference evidence="1" key="1">
    <citation type="journal article" date="2023" name="Mol. Phylogenet. Evol.">
        <title>Genome-scale phylogeny and comparative genomics of the fungal order Sordariales.</title>
        <authorList>
            <person name="Hensen N."/>
            <person name="Bonometti L."/>
            <person name="Westerberg I."/>
            <person name="Brannstrom I.O."/>
            <person name="Guillou S."/>
            <person name="Cros-Aarteil S."/>
            <person name="Calhoun S."/>
            <person name="Haridas S."/>
            <person name="Kuo A."/>
            <person name="Mondo S."/>
            <person name="Pangilinan J."/>
            <person name="Riley R."/>
            <person name="LaButti K."/>
            <person name="Andreopoulos B."/>
            <person name="Lipzen A."/>
            <person name="Chen C."/>
            <person name="Yan M."/>
            <person name="Daum C."/>
            <person name="Ng V."/>
            <person name="Clum A."/>
            <person name="Steindorff A."/>
            <person name="Ohm R.A."/>
            <person name="Martin F."/>
            <person name="Silar P."/>
            <person name="Natvig D.O."/>
            <person name="Lalanne C."/>
            <person name="Gautier V."/>
            <person name="Ament-Velasquez S.L."/>
            <person name="Kruys A."/>
            <person name="Hutchinson M.I."/>
            <person name="Powell A.J."/>
            <person name="Barry K."/>
            <person name="Miller A.N."/>
            <person name="Grigoriev I.V."/>
            <person name="Debuchy R."/>
            <person name="Gladieux P."/>
            <person name="Hiltunen Thoren M."/>
            <person name="Johannesson H."/>
        </authorList>
    </citation>
    <scope>NUCLEOTIDE SEQUENCE</scope>
    <source>
        <strain evidence="1">CBS 359.72</strain>
    </source>
</reference>
<feature type="non-terminal residue" evidence="1">
    <location>
        <position position="1"/>
    </location>
</feature>
<evidence type="ECO:0000313" key="2">
    <source>
        <dbReference type="Proteomes" id="UP001303647"/>
    </source>
</evidence>